<comment type="function">
    <text evidence="1">Core subunit of the mitochondrial membrane respiratory chain NADH dehydrogenase (Complex I) that is believed to belong to the minimal assembly required for catalysis. Complex I functions in the transfer of electrons from NADH to the respiratory chain. The immediate electron acceptor for the enzyme is believed to be ubiquinone.</text>
</comment>
<dbReference type="PANTHER" id="PTHR46552:SF1">
    <property type="entry name" value="NADH-UBIQUINONE OXIDOREDUCTASE CHAIN 2"/>
    <property type="match status" value="1"/>
</dbReference>
<organism evidence="20">
    <name type="scientific">Tuxedo cruralis</name>
    <dbReference type="NCBI Taxonomy" id="1336461"/>
    <lineage>
        <taxon>Eukaryota</taxon>
        <taxon>Metazoa</taxon>
        <taxon>Ecdysozoa</taxon>
        <taxon>Arthropoda</taxon>
        <taxon>Hexapoda</taxon>
        <taxon>Insecta</taxon>
        <taxon>Pterygota</taxon>
        <taxon>Neoptera</taxon>
        <taxon>Paraneoptera</taxon>
        <taxon>Hemiptera</taxon>
        <taxon>Heteroptera</taxon>
        <taxon>Panheteroptera</taxon>
        <taxon>Cimicomorpha</taxon>
        <taxon>Miridae</taxon>
        <taxon>Phylini</taxon>
        <taxon>Tuxedo</taxon>
    </lineage>
</organism>
<keyword evidence="11 18" id="KW-0249">Electron transport</keyword>
<keyword evidence="16 18" id="KW-0472">Membrane</keyword>
<feature type="transmembrane region" description="Helical" evidence="18">
    <location>
        <begin position="312"/>
        <end position="332"/>
    </location>
</feature>
<evidence type="ECO:0000256" key="13">
    <source>
        <dbReference type="ARBA" id="ARBA00023027"/>
    </source>
</evidence>
<feature type="transmembrane region" description="Helical" evidence="18">
    <location>
        <begin position="268"/>
        <end position="286"/>
    </location>
</feature>
<evidence type="ECO:0000256" key="10">
    <source>
        <dbReference type="ARBA" id="ARBA00022967"/>
    </source>
</evidence>
<dbReference type="AlphaFoldDB" id="A0A514LPQ0"/>
<keyword evidence="10 18" id="KW-1278">Translocase</keyword>
<dbReference type="PANTHER" id="PTHR46552">
    <property type="entry name" value="NADH-UBIQUINONE OXIDOREDUCTASE CHAIN 2"/>
    <property type="match status" value="1"/>
</dbReference>
<keyword evidence="8 18" id="KW-0812">Transmembrane</keyword>
<proteinExistence type="inferred from homology"/>
<keyword evidence="6" id="KW-0813">Transport</keyword>
<evidence type="ECO:0000259" key="19">
    <source>
        <dbReference type="Pfam" id="PF00361"/>
    </source>
</evidence>
<keyword evidence="14 18" id="KW-0830">Ubiquinone</keyword>
<evidence type="ECO:0000256" key="1">
    <source>
        <dbReference type="ARBA" id="ARBA00003257"/>
    </source>
</evidence>
<dbReference type="InterPro" id="IPR050175">
    <property type="entry name" value="Complex_I_Subunit_2"/>
</dbReference>
<accession>A0A514LPQ0</accession>
<evidence type="ECO:0000256" key="7">
    <source>
        <dbReference type="ARBA" id="ARBA00022660"/>
    </source>
</evidence>
<dbReference type="PRINTS" id="PR01436">
    <property type="entry name" value="NADHDHGNASE2"/>
</dbReference>
<evidence type="ECO:0000256" key="15">
    <source>
        <dbReference type="ARBA" id="ARBA00023128"/>
    </source>
</evidence>
<name>A0A514LPQ0_9HEMI</name>
<dbReference type="EMBL" id="MK393978">
    <property type="protein sequence ID" value="QDI93778.1"/>
    <property type="molecule type" value="Genomic_DNA"/>
</dbReference>
<dbReference type="InterPro" id="IPR003917">
    <property type="entry name" value="NADH_UbQ_OxRdtase_chain2"/>
</dbReference>
<evidence type="ECO:0000256" key="14">
    <source>
        <dbReference type="ARBA" id="ARBA00023075"/>
    </source>
</evidence>
<evidence type="ECO:0000256" key="4">
    <source>
        <dbReference type="ARBA" id="ARBA00012944"/>
    </source>
</evidence>
<evidence type="ECO:0000256" key="8">
    <source>
        <dbReference type="ARBA" id="ARBA00022692"/>
    </source>
</evidence>
<evidence type="ECO:0000256" key="2">
    <source>
        <dbReference type="ARBA" id="ARBA00004448"/>
    </source>
</evidence>
<comment type="similarity">
    <text evidence="3 18">Belongs to the complex I subunit 2 family.</text>
</comment>
<evidence type="ECO:0000256" key="12">
    <source>
        <dbReference type="ARBA" id="ARBA00022989"/>
    </source>
</evidence>
<sequence length="333" mass="39063">MKTSSKTLFMMMLIISTILVISSSSWLNMWIGLEINLMAFIPLMSSPKNIFLSQSTMMYFLIQSMSSMMFITFILMNKYIFLWMSSDLSKIMIMLTMMMKMGMPPFHMWFPEIMNKMSWPLCMMLMTWQKLAPMYIVSMTINMNKVTITVICISAIMGAIGGINQTSTRKIMAYSSMNHMSWMFSCAAMFKKSWIMYMTMYIMLMMIISTMMYTYNIMFINQMNTLANKNMEKMNVIFLMLSVGGLPPFLGFLPKWITIQYMISSKEFLMMVVMMMTALITLVYYLRVSFTMNLIMSHSQKWMNHTSTSKSLPTFMMTMNLFLPMFILVMNFH</sequence>
<dbReference type="Pfam" id="PF00361">
    <property type="entry name" value="Proton_antipo_M"/>
    <property type="match status" value="1"/>
</dbReference>
<evidence type="ECO:0000256" key="5">
    <source>
        <dbReference type="ARBA" id="ARBA00021008"/>
    </source>
</evidence>
<evidence type="ECO:0000313" key="20">
    <source>
        <dbReference type="EMBL" id="QDI93778.1"/>
    </source>
</evidence>
<evidence type="ECO:0000256" key="18">
    <source>
        <dbReference type="RuleBase" id="RU003403"/>
    </source>
</evidence>
<keyword evidence="9 18" id="KW-0999">Mitochondrion inner membrane</keyword>
<comment type="function">
    <text evidence="18">Core subunit of the mitochondrial membrane respiratory chain NADH dehydrogenase (Complex I) which catalyzes electron transfer from NADH through the respiratory chain, using ubiquinone as an electron acceptor. Essential for the catalytic activity and assembly of complex I.</text>
</comment>
<evidence type="ECO:0000256" key="11">
    <source>
        <dbReference type="ARBA" id="ARBA00022982"/>
    </source>
</evidence>
<keyword evidence="7 18" id="KW-0679">Respiratory chain</keyword>
<reference evidence="20" key="1">
    <citation type="journal article" date="2019" name="Methods Ecol Evol">
        <title>Cost efficient high throughput capture of museum arthropod specimen DNA using PCR generated baits.</title>
        <authorList>
            <person name="Knyshov A."/>
            <person name="Gordon E.R.L."/>
            <person name="Weirauch C."/>
        </authorList>
    </citation>
    <scope>NUCLEOTIDE SEQUENCE</scope>
</reference>
<evidence type="ECO:0000256" key="6">
    <source>
        <dbReference type="ARBA" id="ARBA00022448"/>
    </source>
</evidence>
<keyword evidence="12 18" id="KW-1133">Transmembrane helix</keyword>
<dbReference type="EC" id="7.1.1.2" evidence="4 18"/>
<evidence type="ECO:0000256" key="9">
    <source>
        <dbReference type="ARBA" id="ARBA00022792"/>
    </source>
</evidence>
<feature type="domain" description="NADH:quinone oxidoreductase/Mrp antiporter transmembrane" evidence="19">
    <location>
        <begin position="23"/>
        <end position="281"/>
    </location>
</feature>
<dbReference type="InterPro" id="IPR001750">
    <property type="entry name" value="ND/Mrp_TM"/>
</dbReference>
<dbReference type="GO" id="GO:0005743">
    <property type="term" value="C:mitochondrial inner membrane"/>
    <property type="evidence" value="ECO:0007669"/>
    <property type="project" value="UniProtKB-SubCell"/>
</dbReference>
<geneLocation type="mitochondrion" evidence="20"/>
<dbReference type="GO" id="GO:0008137">
    <property type="term" value="F:NADH dehydrogenase (ubiquinone) activity"/>
    <property type="evidence" value="ECO:0007669"/>
    <property type="project" value="UniProtKB-EC"/>
</dbReference>
<comment type="catalytic activity">
    <reaction evidence="17 18">
        <text>a ubiquinone + NADH + 5 H(+)(in) = a ubiquinol + NAD(+) + 4 H(+)(out)</text>
        <dbReference type="Rhea" id="RHEA:29091"/>
        <dbReference type="Rhea" id="RHEA-COMP:9565"/>
        <dbReference type="Rhea" id="RHEA-COMP:9566"/>
        <dbReference type="ChEBI" id="CHEBI:15378"/>
        <dbReference type="ChEBI" id="CHEBI:16389"/>
        <dbReference type="ChEBI" id="CHEBI:17976"/>
        <dbReference type="ChEBI" id="CHEBI:57540"/>
        <dbReference type="ChEBI" id="CHEBI:57945"/>
        <dbReference type="EC" id="7.1.1.2"/>
    </reaction>
</comment>
<feature type="transmembrane region" description="Helical" evidence="18">
    <location>
        <begin position="197"/>
        <end position="216"/>
    </location>
</feature>
<evidence type="ECO:0000256" key="16">
    <source>
        <dbReference type="ARBA" id="ARBA00023136"/>
    </source>
</evidence>
<keyword evidence="13 18" id="KW-0520">NAD</keyword>
<protein>
    <recommendedName>
        <fullName evidence="5 18">NADH-ubiquinone oxidoreductase chain 2</fullName>
        <ecNumber evidence="4 18">7.1.1.2</ecNumber>
    </recommendedName>
</protein>
<dbReference type="GO" id="GO:0006120">
    <property type="term" value="P:mitochondrial electron transport, NADH to ubiquinone"/>
    <property type="evidence" value="ECO:0007669"/>
    <property type="project" value="InterPro"/>
</dbReference>
<comment type="subcellular location">
    <subcellularLocation>
        <location evidence="2 18">Mitochondrion inner membrane</location>
        <topology evidence="2 18">Multi-pass membrane protein</topology>
    </subcellularLocation>
</comment>
<feature type="transmembrane region" description="Helical" evidence="18">
    <location>
        <begin position="236"/>
        <end position="256"/>
    </location>
</feature>
<evidence type="ECO:0000256" key="17">
    <source>
        <dbReference type="ARBA" id="ARBA00049551"/>
    </source>
</evidence>
<keyword evidence="15 18" id="KW-0496">Mitochondrion</keyword>
<gene>
    <name evidence="20" type="primary">ND2</name>
</gene>
<evidence type="ECO:0000256" key="3">
    <source>
        <dbReference type="ARBA" id="ARBA00007012"/>
    </source>
</evidence>